<evidence type="ECO:0000256" key="3">
    <source>
        <dbReference type="ARBA" id="ARBA00022483"/>
    </source>
</evidence>
<dbReference type="InterPro" id="IPR046364">
    <property type="entry name" value="Exo70_C"/>
</dbReference>
<dbReference type="InterPro" id="IPR004140">
    <property type="entry name" value="Exo70"/>
</dbReference>
<comment type="function">
    <text evidence="5">Component of the exocyst complex involved in the docking of exocytic vesicles with fusion sites on the plasma membrane.</text>
</comment>
<dbReference type="GO" id="GO:0000145">
    <property type="term" value="C:exocyst"/>
    <property type="evidence" value="ECO:0007669"/>
    <property type="project" value="InterPro"/>
</dbReference>
<dbReference type="Gene3D" id="1.20.1280.170">
    <property type="entry name" value="Exocyst complex component Exo70"/>
    <property type="match status" value="1"/>
</dbReference>
<dbReference type="SUPFAM" id="SSF74788">
    <property type="entry name" value="Cullin repeat-like"/>
    <property type="match status" value="1"/>
</dbReference>
<protein>
    <recommendedName>
        <fullName evidence="4 5">Exocyst complex component 7</fullName>
    </recommendedName>
    <alternativeName>
        <fullName evidence="5">Exocyst complex component Exo70</fullName>
    </alternativeName>
</protein>
<keyword evidence="2 5" id="KW-0813">Transport</keyword>
<feature type="domain" description="Exocyst complex subunit Exo70 C-terminal" evidence="7">
    <location>
        <begin position="396"/>
        <end position="764"/>
    </location>
</feature>
<gene>
    <name evidence="8" type="ORF">TMSB3V08_LOCUS8170</name>
</gene>
<accession>A0A7R9HR15</accession>
<dbReference type="GO" id="GO:0015031">
    <property type="term" value="P:protein transport"/>
    <property type="evidence" value="ECO:0007669"/>
    <property type="project" value="UniProtKB-KW"/>
</dbReference>
<evidence type="ECO:0000256" key="5">
    <source>
        <dbReference type="RuleBase" id="RU365026"/>
    </source>
</evidence>
<dbReference type="Pfam" id="PF03081">
    <property type="entry name" value="Exo70_C"/>
    <property type="match status" value="1"/>
</dbReference>
<dbReference type="PANTHER" id="PTHR12542">
    <property type="entry name" value="EXOCYST COMPLEX PROTEIN EXO70"/>
    <property type="match status" value="1"/>
</dbReference>
<dbReference type="AlphaFoldDB" id="A0A7R9HR15"/>
<comment type="similarity">
    <text evidence="1 5">Belongs to the EXO70 family.</text>
</comment>
<dbReference type="EMBL" id="OB794967">
    <property type="protein sequence ID" value="CAD7431438.1"/>
    <property type="molecule type" value="Genomic_DNA"/>
</dbReference>
<evidence type="ECO:0000259" key="7">
    <source>
        <dbReference type="Pfam" id="PF03081"/>
    </source>
</evidence>
<evidence type="ECO:0000256" key="4">
    <source>
        <dbReference type="ARBA" id="ARBA00026169"/>
    </source>
</evidence>
<keyword evidence="3 5" id="KW-0268">Exocytosis</keyword>
<feature type="region of interest" description="Disordered" evidence="6">
    <location>
        <begin position="306"/>
        <end position="341"/>
    </location>
</feature>
<dbReference type="GO" id="GO:0005546">
    <property type="term" value="F:phosphatidylinositol-4,5-bisphosphate binding"/>
    <property type="evidence" value="ECO:0007669"/>
    <property type="project" value="InterPro"/>
</dbReference>
<dbReference type="Pfam" id="PF20669">
    <property type="entry name" value="Exo70_N"/>
    <property type="match status" value="1"/>
</dbReference>
<dbReference type="PANTHER" id="PTHR12542:SF41">
    <property type="entry name" value="EXOCYST COMPLEX COMPONENT 7"/>
    <property type="match status" value="1"/>
</dbReference>
<name>A0A7R9HR15_9NEOP</name>
<dbReference type="GO" id="GO:0006887">
    <property type="term" value="P:exocytosis"/>
    <property type="evidence" value="ECO:0007669"/>
    <property type="project" value="UniProtKB-KW"/>
</dbReference>
<evidence type="ECO:0000256" key="1">
    <source>
        <dbReference type="ARBA" id="ARBA00006756"/>
    </source>
</evidence>
<organism evidence="8">
    <name type="scientific">Timema monikensis</name>
    <dbReference type="NCBI Taxonomy" id="170555"/>
    <lineage>
        <taxon>Eukaryota</taxon>
        <taxon>Metazoa</taxon>
        <taxon>Ecdysozoa</taxon>
        <taxon>Arthropoda</taxon>
        <taxon>Hexapoda</taxon>
        <taxon>Insecta</taxon>
        <taxon>Pterygota</taxon>
        <taxon>Neoptera</taxon>
        <taxon>Polyneoptera</taxon>
        <taxon>Phasmatodea</taxon>
        <taxon>Timematodea</taxon>
        <taxon>Timematoidea</taxon>
        <taxon>Timematidae</taxon>
        <taxon>Timema</taxon>
    </lineage>
</organism>
<reference evidence="8" key="1">
    <citation type="submission" date="2020-11" db="EMBL/GenBank/DDBJ databases">
        <authorList>
            <person name="Tran Van P."/>
        </authorList>
    </citation>
    <scope>NUCLEOTIDE SEQUENCE</scope>
</reference>
<dbReference type="InterPro" id="IPR016159">
    <property type="entry name" value="Cullin_repeat-like_dom_sf"/>
</dbReference>
<keyword evidence="5" id="KW-0653">Protein transport</keyword>
<evidence type="ECO:0000313" key="8">
    <source>
        <dbReference type="EMBL" id="CAD7431438.1"/>
    </source>
</evidence>
<evidence type="ECO:0000256" key="6">
    <source>
        <dbReference type="SAM" id="MobiDB-lite"/>
    </source>
</evidence>
<evidence type="ECO:0000256" key="2">
    <source>
        <dbReference type="ARBA" id="ARBA00022448"/>
    </source>
</evidence>
<proteinExistence type="inferred from homology"/>
<sequence length="771" mass="87522">MHDPSERKYEIDAKLEKELSNLNLLKERVDKSSQLTKGMVVILSTFEHRLARLEETILPVYNETGNLQRRQESILDRLAVRCPNSDPETLFCRYVRFLINRQTYTVEIFFFGPSGSEGRALQAHRGRCPNAPVRDPDIEKTLSALDHVIGFYSVSQEVEPVIRAGPGSVANGGAGFDAFLKALDKLQMAQEYFEKNNPQSVELENVATLFNSGGDTLNREFKELLFRHSKPVPPISLLDLVGTDDDTPGEETSTSSFNHFPDAVTAELTRIAEWLIVHGRDEYMNVYARVRANVLLKSLQHLKEQQKTASGGSMQGVAAASSPMVRQKFQSRHETPSRRASKRLQHVFEKKANKMLLRASQTLEHSTGLTLGSRRSGLHQESREDVVDEQEMENYLVCVMALQRLMQSERSLMVGVIPLQHHHQVFEIVIREAMDLVVQDGENIASRAKRCINRHDFAAVLVVFPILKHLLTMKPEFERTVEGCDFYVRSKFASILNTLHGTGSKALEEFVESVRSDPSTQLPKDGTVHELTSNVLVFLEQLLDYVDTIGGVLSQESLYSNALTLVPNASKVDKNKVLLGIYIKKVLVQLSSTLFSKSDFYGDMCLRAVFRLNNTHYVLKALQRSGLLDLVRLSEPECEEMYHQMIQDHKTAYCQGWSKILSHIGSGEDGPIALVFVGKLRDKDRNLIKERFAGFNKEMDEIAKVQRGYSIPDVELRECLKRDNKEYILPKYNAFYEKYSNIPFTKNPEKYIKYTSEQVSALIDRFFDVAA</sequence>